<dbReference type="Gene3D" id="3.40.50.1820">
    <property type="entry name" value="alpha/beta hydrolase"/>
    <property type="match status" value="1"/>
</dbReference>
<proteinExistence type="predicted"/>
<evidence type="ECO:0000259" key="3">
    <source>
        <dbReference type="SMART" id="SM00939"/>
    </source>
</evidence>
<dbReference type="Pfam" id="PF02129">
    <property type="entry name" value="Peptidase_S15"/>
    <property type="match status" value="1"/>
</dbReference>
<sequence length="630" mass="72188">MKCLRNFAVPLKIFAASLCLLVVIAQSSFGEESEVKQSKTFFKADLQWKLYQLTDKFDKYFKLPCMRIENGTPDRYDRIEVEKNVPIPMRDGVRLSANIYRPKGPKAESKFPVILTRLPYGKDEYYCWMPAIGKFWAKKGYVFVAQDVRGKFCSEGEFDPLINEADDGYDTLDWIAAQPWCDGNIGMEGESYYGYTTWAGAVTGHPNLKCVSPMNTAMDFHDLMFQNGALTLQTLGLYPIWLQGKAYQNFFRLDRMHLPLITMDDAAGIPTPRYDTILRHPLRDEVTESYNLRTRRERVEIPILVVAGWYDVFLKAAIDDWLMQRQKNMETGAKEKQWILIAPIDHEWTPTLTNRIGRLDIGDKCANTTWEVRQAFYDKYLKGIDNGFEKTSPVHIFVIGDNDWRDENEWPLARTQCTDYYLHSAGSANTLDGDGMLNPDAPLDEPFDTYVYDPQDPVKIHYDIDLWALAAEMKDRRAAEEREDVLVYTSAPLENEMEITGPISVTLYAASSAVDTDFTAALVDVFPDGYLHLIQEGIQRASVRESATAPTPLEPEKIYEYKIDLWATSYVLKAGHKIRVEISSSNFDRFDRNLNTGAEFAMSSETERATQRIYHSQEHPSHITLPVIPR</sequence>
<evidence type="ECO:0000256" key="1">
    <source>
        <dbReference type="ARBA" id="ARBA00022801"/>
    </source>
</evidence>
<gene>
    <name evidence="4" type="ORF">C4520_06465</name>
</gene>
<dbReference type="InterPro" id="IPR050585">
    <property type="entry name" value="Xaa-Pro_dipeptidyl-ppase/CocE"/>
</dbReference>
<name>A0A3A4NS72_ABYX5</name>
<dbReference type="InterPro" id="IPR008979">
    <property type="entry name" value="Galactose-bd-like_sf"/>
</dbReference>
<feature type="signal peptide" evidence="2">
    <location>
        <begin position="1"/>
        <end position="30"/>
    </location>
</feature>
<comment type="caution">
    <text evidence="4">The sequence shown here is derived from an EMBL/GenBank/DDBJ whole genome shotgun (WGS) entry which is preliminary data.</text>
</comment>
<dbReference type="AlphaFoldDB" id="A0A3A4NS72"/>
<feature type="domain" description="Xaa-Pro dipeptidyl-peptidase C-terminal" evidence="3">
    <location>
        <begin position="374"/>
        <end position="624"/>
    </location>
</feature>
<accession>A0A3A4NS72</accession>
<dbReference type="GO" id="GO:0008239">
    <property type="term" value="F:dipeptidyl-peptidase activity"/>
    <property type="evidence" value="ECO:0007669"/>
    <property type="project" value="InterPro"/>
</dbReference>
<dbReference type="Proteomes" id="UP000265882">
    <property type="component" value="Unassembled WGS sequence"/>
</dbReference>
<dbReference type="SUPFAM" id="SSF49785">
    <property type="entry name" value="Galactose-binding domain-like"/>
    <property type="match status" value="1"/>
</dbReference>
<keyword evidence="2" id="KW-0732">Signal</keyword>
<reference evidence="4 5" key="1">
    <citation type="journal article" date="2017" name="ISME J.">
        <title>Energy and carbon metabolisms in a deep terrestrial subsurface fluid microbial community.</title>
        <authorList>
            <person name="Momper L."/>
            <person name="Jungbluth S.P."/>
            <person name="Lee M.D."/>
            <person name="Amend J.P."/>
        </authorList>
    </citation>
    <scope>NUCLEOTIDE SEQUENCE [LARGE SCALE GENOMIC DNA]</scope>
    <source>
        <strain evidence="4">SURF_5</strain>
    </source>
</reference>
<protein>
    <submittedName>
        <fullName evidence="4">CocE/NonD family hydrolase</fullName>
    </submittedName>
</protein>
<keyword evidence="1 4" id="KW-0378">Hydrolase</keyword>
<dbReference type="Gene3D" id="2.60.120.260">
    <property type="entry name" value="Galactose-binding domain-like"/>
    <property type="match status" value="1"/>
</dbReference>
<dbReference type="SUPFAM" id="SSF53474">
    <property type="entry name" value="alpha/beta-Hydrolases"/>
    <property type="match status" value="1"/>
</dbReference>
<dbReference type="PANTHER" id="PTHR43056">
    <property type="entry name" value="PEPTIDASE S9 PROLYL OLIGOPEPTIDASE"/>
    <property type="match status" value="1"/>
</dbReference>
<evidence type="ECO:0000313" key="4">
    <source>
        <dbReference type="EMBL" id="RJP23287.1"/>
    </source>
</evidence>
<evidence type="ECO:0000313" key="5">
    <source>
        <dbReference type="Proteomes" id="UP000265882"/>
    </source>
</evidence>
<dbReference type="SMART" id="SM00939">
    <property type="entry name" value="PepX_C"/>
    <property type="match status" value="1"/>
</dbReference>
<dbReference type="NCBIfam" id="TIGR00976">
    <property type="entry name" value="CocE_NonD"/>
    <property type="match status" value="1"/>
</dbReference>
<feature type="chain" id="PRO_5017448293" evidence="2">
    <location>
        <begin position="31"/>
        <end position="630"/>
    </location>
</feature>
<dbReference type="InterPro" id="IPR029058">
    <property type="entry name" value="AB_hydrolase_fold"/>
</dbReference>
<dbReference type="Gene3D" id="1.10.3020.10">
    <property type="entry name" value="alpha-amino acid ester hydrolase ( Helical cap domain)"/>
    <property type="match status" value="1"/>
</dbReference>
<dbReference type="InterPro" id="IPR000383">
    <property type="entry name" value="Xaa-Pro-like_dom"/>
</dbReference>
<dbReference type="Pfam" id="PF08530">
    <property type="entry name" value="PepX_C"/>
    <property type="match status" value="1"/>
</dbReference>
<evidence type="ECO:0000256" key="2">
    <source>
        <dbReference type="SAM" id="SignalP"/>
    </source>
</evidence>
<organism evidence="4 5">
    <name type="scientific">Abyssobacteria bacterium (strain SURF_5)</name>
    <dbReference type="NCBI Taxonomy" id="2093360"/>
    <lineage>
        <taxon>Bacteria</taxon>
        <taxon>Pseudomonadati</taxon>
        <taxon>Candidatus Hydrogenedentota</taxon>
        <taxon>Candidatus Abyssobacteria</taxon>
    </lineage>
</organism>
<dbReference type="InterPro" id="IPR005674">
    <property type="entry name" value="CocE/Ser_esterase"/>
</dbReference>
<dbReference type="EMBL" id="QZKU01000047">
    <property type="protein sequence ID" value="RJP23287.1"/>
    <property type="molecule type" value="Genomic_DNA"/>
</dbReference>
<dbReference type="InterPro" id="IPR013736">
    <property type="entry name" value="Xaa-Pro_dipept_C"/>
</dbReference>
<dbReference type="PANTHER" id="PTHR43056:SF10">
    <property type="entry name" value="COCE_NOND FAMILY, PUTATIVE (AFU_ORTHOLOGUE AFUA_7G00600)-RELATED"/>
    <property type="match status" value="1"/>
</dbReference>